<reference evidence="2" key="1">
    <citation type="journal article" date="2021" name="Proc. Natl. Acad. Sci. U.S.A.">
        <title>Three genomes in the algal genus Volvox reveal the fate of a haploid sex-determining region after a transition to homothallism.</title>
        <authorList>
            <person name="Yamamoto K."/>
            <person name="Hamaji T."/>
            <person name="Kawai-Toyooka H."/>
            <person name="Matsuzaki R."/>
            <person name="Takahashi F."/>
            <person name="Nishimura Y."/>
            <person name="Kawachi M."/>
            <person name="Noguchi H."/>
            <person name="Minakuchi Y."/>
            <person name="Umen J.G."/>
            <person name="Toyoda A."/>
            <person name="Nozaki H."/>
        </authorList>
    </citation>
    <scope>NUCLEOTIDE SEQUENCE</scope>
    <source>
        <strain evidence="2">NIES-3785</strain>
    </source>
</reference>
<feature type="compositionally biased region" description="Basic and acidic residues" evidence="1">
    <location>
        <begin position="808"/>
        <end position="821"/>
    </location>
</feature>
<feature type="region of interest" description="Disordered" evidence="1">
    <location>
        <begin position="806"/>
        <end position="827"/>
    </location>
</feature>
<feature type="region of interest" description="Disordered" evidence="1">
    <location>
        <begin position="1716"/>
        <end position="1736"/>
    </location>
</feature>
<feature type="compositionally biased region" description="Polar residues" evidence="1">
    <location>
        <begin position="959"/>
        <end position="969"/>
    </location>
</feature>
<feature type="compositionally biased region" description="Low complexity" evidence="1">
    <location>
        <begin position="1145"/>
        <end position="1163"/>
    </location>
</feature>
<protein>
    <submittedName>
        <fullName evidence="2">Uncharacterized protein</fullName>
    </submittedName>
</protein>
<feature type="compositionally biased region" description="Polar residues" evidence="1">
    <location>
        <begin position="1061"/>
        <end position="1070"/>
    </location>
</feature>
<feature type="region of interest" description="Disordered" evidence="1">
    <location>
        <begin position="493"/>
        <end position="704"/>
    </location>
</feature>
<comment type="caution">
    <text evidence="2">The sequence shown here is derived from an EMBL/GenBank/DDBJ whole genome shotgun (WGS) entry which is preliminary data.</text>
</comment>
<organism evidence="2 3">
    <name type="scientific">Volvox reticuliferus</name>
    <dbReference type="NCBI Taxonomy" id="1737510"/>
    <lineage>
        <taxon>Eukaryota</taxon>
        <taxon>Viridiplantae</taxon>
        <taxon>Chlorophyta</taxon>
        <taxon>core chlorophytes</taxon>
        <taxon>Chlorophyceae</taxon>
        <taxon>CS clade</taxon>
        <taxon>Chlamydomonadales</taxon>
        <taxon>Volvocaceae</taxon>
        <taxon>Volvox</taxon>
    </lineage>
</organism>
<name>A0A8J4LKL8_9CHLO</name>
<proteinExistence type="predicted"/>
<evidence type="ECO:0000256" key="1">
    <source>
        <dbReference type="SAM" id="MobiDB-lite"/>
    </source>
</evidence>
<feature type="compositionally biased region" description="Low complexity" evidence="1">
    <location>
        <begin position="397"/>
        <end position="410"/>
    </location>
</feature>
<feature type="compositionally biased region" description="Gly residues" evidence="1">
    <location>
        <begin position="1033"/>
        <end position="1044"/>
    </location>
</feature>
<dbReference type="Proteomes" id="UP000722791">
    <property type="component" value="Unassembled WGS sequence"/>
</dbReference>
<feature type="compositionally biased region" description="Gly residues" evidence="1">
    <location>
        <begin position="1717"/>
        <end position="1728"/>
    </location>
</feature>
<sequence>MPYENFNRYEMASSVTGDGYSPLATPTRSSLRQPAFTGTSNSVRFFGITNDDDADDDHTSGVGPTQGRSSIAIKQAIFHKYFNEFATYPLLLVNVSNQNTPGNSRAHSRVSKGVKSAIDASSIPYGDHIKAKAAWTSLSTTHVPSDYEPSRPRWAISKRPPGVLQKGADVEYGSGPLHTATKAVTTDGSLKSHLHSFETLLAKPWTNKQVQQAQTHGFFWRLVPHLGVERLQGPAALLLARCARLRPALLLPLIQRLCAVLPLLINSPRQDVRQAGLCLLGLLWRAATDGASQLPSAILATPRLMEALTARADEGNFDALWAVRELAADGRGVPALERCGALQAVCRALKHIAAAAAAAAPPGGNAEAESGREGGKEHGGDREGRRGRGHGYRKLAGEAPAAESGAAVSVGDQKNERGSKRAGVTAGGDVVERAASGVLVAECLAAFSVEHFAVLLMCDSQKVPSKWATPERNRVPERLISLLLLTGADLDKEAQEGGNEGTEEEEANEEGGQRQGGHGNGKTVSNPGSGSVDGGSREGANAAEATFRESPSNLKPPGRAAPDGAVSTDPGSAARRSEDVYSEDFASEAEGQGSEGTDTGRTRGVGGNSGDGDGGGGGGGAGDSGSEGRRSGTVEEGRSGNGVAAAAPAGSGGGGGGVKGSIGGGEQGTAAAGRGSGSGSGSGGDGDDVRKKDHQQADPRVSLVRKAQRQLHDALLRSLYIIASSGHCQKPQQVVQEALRGAGDPAVERLAAVLRGRPRTQSGASDAAAKEFPSLAACCSASYLLWLIASGDFSHSEASELNVLRSRMGKDAPSRHERETDTGGDTGGSSQYFTCGFGVVQAVTELLLVHLPVWQNPDFGDCVPSVGTTTLPPPPPAVNVGINNGDGRSGGSIAAVGTVAPGGEVATGAAGAGPVPRLGPQYGAGSGGVLNGAVNPRPTRMSSKVACNAEDVGGGRILSTPQTSETQATDPRVAHEGGGDAPATVRRMVPPLPIASTTGLLLTPRDTRGAACSAASPQERYGRGDSSDDDVAGSGGDAHGGNNGTGYSSGTADGGMKRNDSSATADRLSSTQDLDLSNVIDSSVELTGKEQLMRIIAAAGSALSKEGELRQGDEGCEGMVSEQGEPGAEHTPMAAANGDPPDGSAAAVNPTTAPQAATANTAPSDGPTQGPLDRAESPSDKSDASAGSGCTPLDVPVSGGDSSGGGKDGAARLPPLTVARPPALVLPTDAAGRRTPPPPPPRPSVVPTPTTWLNAVRFVRQQHTCVSSPTAAEVQELQTCCMGLLAAVALSAGGCRAVCSQPNLLPYIASLLELADVSDGDAATASSPAAAALGSSGQELRLQLLALLTNLSLHEAGAAALTTAVSSATSRPLGEGLYRTAEMAIRLISGSTTSWRLGAQLLEACFTIMTNIHRSQAVLRLAADHSSGEQRDSFRLATEALRVPLAPSIGVVDRTRIRAAAARCLDSAIAAYEGVGRSLAPQRRSGIIRAPSAKAGSHRAATAIAAPAAEEKALISELIWLLAGGAAIAAAAGGGAVASAAAAAERAAIDGAGALWQLMASGTVHPDDVISDLEPPLVSVLGSTRAAVDSERPAALRLAALGLVSCLARGAAVARRLWTSPLLPAVLKTHAFARRRCADGGAESWLPVLECVRGVCQMLCRACHRADRGDVVGPDKRVDKWGLTERMLSELRCKLEYDADEDAIMLVLREEATEALGKGGDGSGGGSGEYNDDYDE</sequence>
<feature type="region of interest" description="Disordered" evidence="1">
    <location>
        <begin position="1104"/>
        <end position="1247"/>
    </location>
</feature>
<feature type="compositionally biased region" description="Gly residues" evidence="1">
    <location>
        <begin position="674"/>
        <end position="684"/>
    </location>
</feature>
<feature type="region of interest" description="Disordered" evidence="1">
    <location>
        <begin position="47"/>
        <end position="66"/>
    </location>
</feature>
<evidence type="ECO:0000313" key="3">
    <source>
        <dbReference type="Proteomes" id="UP000722791"/>
    </source>
</evidence>
<feature type="region of interest" description="Disordered" evidence="1">
    <location>
        <begin position="360"/>
        <end position="425"/>
    </location>
</feature>
<feature type="compositionally biased region" description="Basic and acidic residues" evidence="1">
    <location>
        <begin position="687"/>
        <end position="697"/>
    </location>
</feature>
<feature type="region of interest" description="Disordered" evidence="1">
    <location>
        <begin position="952"/>
        <end position="1070"/>
    </location>
</feature>
<feature type="compositionally biased region" description="Basic and acidic residues" evidence="1">
    <location>
        <begin position="1173"/>
        <end position="1183"/>
    </location>
</feature>
<feature type="compositionally biased region" description="Basic and acidic residues" evidence="1">
    <location>
        <begin position="369"/>
        <end position="386"/>
    </location>
</feature>
<feature type="compositionally biased region" description="Gly residues" evidence="1">
    <location>
        <begin position="650"/>
        <end position="667"/>
    </location>
</feature>
<dbReference type="EMBL" id="BNCQ01000008">
    <property type="protein sequence ID" value="GIM00523.1"/>
    <property type="molecule type" value="Genomic_DNA"/>
</dbReference>
<feature type="compositionally biased region" description="Basic and acidic residues" evidence="1">
    <location>
        <begin position="626"/>
        <end position="638"/>
    </location>
</feature>
<feature type="compositionally biased region" description="Pro residues" evidence="1">
    <location>
        <begin position="1235"/>
        <end position="1246"/>
    </location>
</feature>
<gene>
    <name evidence="2" type="ORF">Vretimale_5520</name>
</gene>
<accession>A0A8J4LKL8</accession>
<evidence type="ECO:0000313" key="2">
    <source>
        <dbReference type="EMBL" id="GIM00523.1"/>
    </source>
</evidence>
<feature type="compositionally biased region" description="Gly residues" evidence="1">
    <location>
        <begin position="603"/>
        <end position="625"/>
    </location>
</feature>